<protein>
    <submittedName>
        <fullName evidence="1">Uncharacterized protein</fullName>
    </submittedName>
</protein>
<accession>A0AC61U6P6</accession>
<evidence type="ECO:0000313" key="2">
    <source>
        <dbReference type="Proteomes" id="UP001059663"/>
    </source>
</evidence>
<reference evidence="1" key="1">
    <citation type="submission" date="2021-11" db="EMBL/GenBank/DDBJ databases">
        <title>Study of the species diversity of bacterial strains isolated from a unique natural object - Shulgan-Tash cave (Bashkiria).</title>
        <authorList>
            <person name="Sazanova A.L."/>
            <person name="Chirak E.R."/>
            <person name="Safronova V.I."/>
        </authorList>
    </citation>
    <scope>NUCLEOTIDE SEQUENCE</scope>
    <source>
        <strain evidence="1">P1</strain>
    </source>
</reference>
<proteinExistence type="predicted"/>
<dbReference type="EMBL" id="CP087977">
    <property type="protein sequence ID" value="UUZ45730.1"/>
    <property type="molecule type" value="Genomic_DNA"/>
</dbReference>
<organism evidence="1 2">
    <name type="scientific">Janibacter limosus</name>
    <dbReference type="NCBI Taxonomy" id="53458"/>
    <lineage>
        <taxon>Bacteria</taxon>
        <taxon>Bacillati</taxon>
        <taxon>Actinomycetota</taxon>
        <taxon>Actinomycetes</taxon>
        <taxon>Micrococcales</taxon>
        <taxon>Intrasporangiaceae</taxon>
        <taxon>Janibacter</taxon>
    </lineage>
</organism>
<gene>
    <name evidence="1" type="ORF">LP422_07020</name>
</gene>
<dbReference type="Proteomes" id="UP001059663">
    <property type="component" value="Chromosome"/>
</dbReference>
<sequence length="48" mass="5403">MRTPGHISLRSCAPRPHLLKVVRTPGHISLRSCTPQPHLLKVVRRGRS</sequence>
<evidence type="ECO:0000313" key="1">
    <source>
        <dbReference type="EMBL" id="UUZ45730.1"/>
    </source>
</evidence>
<name>A0AC61U6P6_9MICO</name>